<accession>A0A0L6W1G3</accession>
<comment type="caution">
    <text evidence="1">The sequence shown here is derived from an EMBL/GenBank/DDBJ whole genome shotgun (WGS) entry which is preliminary data.</text>
</comment>
<reference evidence="2" key="1">
    <citation type="submission" date="2015-07" db="EMBL/GenBank/DDBJ databases">
        <title>Complete Genome of Thermincola ferriacetica strain Z-0001T.</title>
        <authorList>
            <person name="Lusk B."/>
            <person name="Badalamenti J.P."/>
            <person name="Parameswaran P."/>
            <person name="Bond D.R."/>
            <person name="Torres C.I."/>
        </authorList>
    </citation>
    <scope>NUCLEOTIDE SEQUENCE [LARGE SCALE GENOMIC DNA]</scope>
    <source>
        <strain evidence="2">Z-0001</strain>
    </source>
</reference>
<evidence type="ECO:0000313" key="2">
    <source>
        <dbReference type="Proteomes" id="UP000037175"/>
    </source>
</evidence>
<sequence>MISSAVLDSYYDNVVSSIELLANSVLEYKLSLRKSIAECAMKKEIDTDEIRKLLDQEDRIKTFLSQVEELKFSWDSAIQGGGNFNTSMDNYDGKDEYEGNKDVSARTSWRVAGDSIKIETKRQDAPPYSNVFPILLFKEIALMGLDFIERNGSVKTTDVVNVLENKIIATSDYKKTPRIPVYATFKVLVKEQKFKIDEHNSHKYLLAVPKDKFKSWIDQI</sequence>
<dbReference type="RefSeq" id="WP_052218290.1">
    <property type="nucleotide sequence ID" value="NZ_LGTE01000014.1"/>
</dbReference>
<dbReference type="Proteomes" id="UP000037175">
    <property type="component" value="Unassembled WGS sequence"/>
</dbReference>
<name>A0A0L6W1G3_9FIRM</name>
<dbReference type="EMBL" id="LGTE01000014">
    <property type="protein sequence ID" value="KNZ69316.1"/>
    <property type="molecule type" value="Genomic_DNA"/>
</dbReference>
<proteinExistence type="predicted"/>
<organism evidence="1 2">
    <name type="scientific">Thermincola ferriacetica</name>
    <dbReference type="NCBI Taxonomy" id="281456"/>
    <lineage>
        <taxon>Bacteria</taxon>
        <taxon>Bacillati</taxon>
        <taxon>Bacillota</taxon>
        <taxon>Clostridia</taxon>
        <taxon>Eubacteriales</taxon>
        <taxon>Thermincolaceae</taxon>
        <taxon>Thermincola</taxon>
    </lineage>
</organism>
<dbReference type="AlphaFoldDB" id="A0A0L6W1G3"/>
<protein>
    <submittedName>
        <fullName evidence="1">Uncharacterized protein</fullName>
    </submittedName>
</protein>
<gene>
    <name evidence="1" type="ORF">Tfer_2113</name>
</gene>
<evidence type="ECO:0000313" key="1">
    <source>
        <dbReference type="EMBL" id="KNZ69316.1"/>
    </source>
</evidence>
<keyword evidence="2" id="KW-1185">Reference proteome</keyword>